<dbReference type="AlphaFoldDB" id="A0A0B7MDU0"/>
<proteinExistence type="predicted"/>
<accession>A0A0B7MDU0</accession>
<keyword evidence="2" id="KW-1185">Reference proteome</keyword>
<organism evidence="1 2">
    <name type="scientific">Syntrophaceticus schinkii</name>
    <dbReference type="NCBI Taxonomy" id="499207"/>
    <lineage>
        <taxon>Bacteria</taxon>
        <taxon>Bacillati</taxon>
        <taxon>Bacillota</taxon>
        <taxon>Clostridia</taxon>
        <taxon>Thermoanaerobacterales</taxon>
        <taxon>Thermoanaerobacterales Family III. Incertae Sedis</taxon>
        <taxon>Syntrophaceticus</taxon>
    </lineage>
</organism>
<sequence length="26" mass="2736">MRTLEEDLAAAVEYHGHLCSGDGFGG</sequence>
<evidence type="ECO:0000313" key="2">
    <source>
        <dbReference type="Proteomes" id="UP000046155"/>
    </source>
</evidence>
<gene>
    <name evidence="1" type="ORF">SSCH_160009</name>
</gene>
<dbReference type="Proteomes" id="UP000046155">
    <property type="component" value="Unassembled WGS sequence"/>
</dbReference>
<name>A0A0B7MDU0_9FIRM</name>
<protein>
    <submittedName>
        <fullName evidence="1">Uncharacterized protein</fullName>
    </submittedName>
</protein>
<dbReference type="EMBL" id="CDRZ01000068">
    <property type="protein sequence ID" value="CEO88220.1"/>
    <property type="molecule type" value="Genomic_DNA"/>
</dbReference>
<evidence type="ECO:0000313" key="1">
    <source>
        <dbReference type="EMBL" id="CEO88220.1"/>
    </source>
</evidence>
<reference evidence="2" key="1">
    <citation type="submission" date="2015-01" db="EMBL/GenBank/DDBJ databases">
        <authorList>
            <person name="Manzoor Shahid"/>
            <person name="Zubair Saima"/>
        </authorList>
    </citation>
    <scope>NUCLEOTIDE SEQUENCE [LARGE SCALE GENOMIC DNA]</scope>
    <source>
        <strain evidence="2">Sp3</strain>
    </source>
</reference>